<reference evidence="1" key="1">
    <citation type="submission" date="2021-11" db="EMBL/GenBank/DDBJ databases">
        <title>Legionella maioricencis sp. nov., a new species isolated from hot water samples in Mallorca.</title>
        <authorList>
            <person name="Crespi S."/>
            <person name="Drasar V."/>
            <person name="Salva-Serra F."/>
            <person name="Jaen-Luchoro D."/>
            <person name="Pineiro-Iglesias B."/>
            <person name="Aliaga F."/>
            <person name="Fernandez-Juarez V."/>
            <person name="Coll G."/>
            <person name="Moore E.R.B."/>
            <person name="Bennasar-Figueras A."/>
        </authorList>
    </citation>
    <scope>NUCLEOTIDE SEQUENCE</scope>
    <source>
        <strain evidence="1">HCPI-6</strain>
    </source>
</reference>
<evidence type="ECO:0000313" key="1">
    <source>
        <dbReference type="EMBL" id="MCL9682990.1"/>
    </source>
</evidence>
<comment type="caution">
    <text evidence="1">The sequence shown here is derived from an EMBL/GenBank/DDBJ whole genome shotgun (WGS) entry which is preliminary data.</text>
</comment>
<dbReference type="RefSeq" id="WP_250420331.1">
    <property type="nucleotide sequence ID" value="NZ_JAJKBJ010000002.1"/>
</dbReference>
<dbReference type="EMBL" id="JAJKBJ010000002">
    <property type="protein sequence ID" value="MCL9682990.1"/>
    <property type="molecule type" value="Genomic_DNA"/>
</dbReference>
<evidence type="ECO:0000313" key="2">
    <source>
        <dbReference type="Proteomes" id="UP001139721"/>
    </source>
</evidence>
<dbReference type="AlphaFoldDB" id="A0A9X2CY27"/>
<organism evidence="1 2">
    <name type="scientific">Legionella maioricensis</name>
    <dbReference type="NCBI Taxonomy" id="2896528"/>
    <lineage>
        <taxon>Bacteria</taxon>
        <taxon>Pseudomonadati</taxon>
        <taxon>Pseudomonadota</taxon>
        <taxon>Gammaproteobacteria</taxon>
        <taxon>Legionellales</taxon>
        <taxon>Legionellaceae</taxon>
        <taxon>Legionella</taxon>
    </lineage>
</organism>
<keyword evidence="2" id="KW-1185">Reference proteome</keyword>
<protein>
    <submittedName>
        <fullName evidence="1">Uncharacterized protein</fullName>
    </submittedName>
</protein>
<name>A0A9X2CY27_9GAMM</name>
<sequence length="74" mass="8383">MEHEYVSEAEKTREDMTLFDEHLDREKVDLYFKIYGYKQGGFLAILEGMGYAVVNGFSALKTAAMSIMPCHSPA</sequence>
<accession>A0A9X2CY27</accession>
<gene>
    <name evidence="1" type="ORF">LOX96_02685</name>
</gene>
<dbReference type="Proteomes" id="UP001139721">
    <property type="component" value="Unassembled WGS sequence"/>
</dbReference>
<proteinExistence type="predicted"/>